<keyword evidence="2" id="KW-0645">Protease</keyword>
<dbReference type="InterPro" id="IPR036264">
    <property type="entry name" value="Bact_exopeptidase_dim_dom"/>
</dbReference>
<evidence type="ECO:0000259" key="6">
    <source>
        <dbReference type="Pfam" id="PF07687"/>
    </source>
</evidence>
<organism evidence="7 8">
    <name type="scientific">Aquabacterium soli</name>
    <dbReference type="NCBI Taxonomy" id="2493092"/>
    <lineage>
        <taxon>Bacteria</taxon>
        <taxon>Pseudomonadati</taxon>
        <taxon>Pseudomonadota</taxon>
        <taxon>Betaproteobacteria</taxon>
        <taxon>Burkholderiales</taxon>
        <taxon>Aquabacterium</taxon>
    </lineage>
</organism>
<feature type="domain" description="Peptidase M20 dimerisation" evidence="6">
    <location>
        <begin position="247"/>
        <end position="389"/>
    </location>
</feature>
<gene>
    <name evidence="7" type="ORF">EIP75_14230</name>
</gene>
<evidence type="ECO:0000256" key="3">
    <source>
        <dbReference type="ARBA" id="ARBA00022723"/>
    </source>
</evidence>
<comment type="caution">
    <text evidence="7">The sequence shown here is derived from an EMBL/GenBank/DDBJ whole genome shotgun (WGS) entry which is preliminary data.</text>
</comment>
<protein>
    <submittedName>
        <fullName evidence="7">M20 family peptidase</fullName>
    </submittedName>
</protein>
<sequence length="495" mass="53740">MADMSSRKPSLIKRILWLLAALLLGLALVLAWQTWRFPSHQVHVEPRPGVAVDVDAAAKRLSAAVQLRTVWSATDANAASFQALRQLIETSYPGVHDKLTRQIIGKHALLYTWTGTDPQAKPIALLAHQDVVSVAPGTEGDWQVPPFSGAIQGGFIWGRGTWDDKSSVMAILEAVESLVKASFKPRQTIYLLFNADEEVGGDEGAGQVAKLWRAQGIKLGFLLDEGMVITHGMVPGVKPPVALVGMSQKGYLTLKLTAKGQPGHSSQPPKRHAIGVLAEALQRLEAQPMPGRLQGLPREMMESVAAEANGPMRVVLSNLWLTRPLIERELAKTPAADAMLRTTAVPTILKAGELENVVPGLAAATINYRLLPGNTSQDVIRHVQQVVEGLDVSVERQPKGTEAAAVSSTESKAYRALARSLRELQPGTVVAPGLLIGGTDSIHFTDLAETILRFRPIHVTAKDLARLHGTDERIGVKEYGEMIQFYERLLRNLNP</sequence>
<evidence type="ECO:0000313" key="8">
    <source>
        <dbReference type="Proteomes" id="UP000269265"/>
    </source>
</evidence>
<keyword evidence="3" id="KW-0479">Metal-binding</keyword>
<dbReference type="InterPro" id="IPR001261">
    <property type="entry name" value="ArgE/DapE_CS"/>
</dbReference>
<dbReference type="RefSeq" id="WP_125243943.1">
    <property type="nucleotide sequence ID" value="NZ_RSED01000010.1"/>
</dbReference>
<dbReference type="EMBL" id="RSED01000010">
    <property type="protein sequence ID" value="RRS03738.1"/>
    <property type="molecule type" value="Genomic_DNA"/>
</dbReference>
<dbReference type="AlphaFoldDB" id="A0A3R8U370"/>
<evidence type="ECO:0000256" key="5">
    <source>
        <dbReference type="ARBA" id="ARBA00022833"/>
    </source>
</evidence>
<dbReference type="InterPro" id="IPR047177">
    <property type="entry name" value="Pept_M20A"/>
</dbReference>
<dbReference type="Gene3D" id="1.10.150.900">
    <property type="match status" value="1"/>
</dbReference>
<dbReference type="Proteomes" id="UP000269265">
    <property type="component" value="Unassembled WGS sequence"/>
</dbReference>
<dbReference type="OrthoDB" id="3665926at2"/>
<dbReference type="NCBIfam" id="NF006113">
    <property type="entry name" value="PRK08262.1-4"/>
    <property type="match status" value="1"/>
</dbReference>
<dbReference type="GO" id="GO:0006508">
    <property type="term" value="P:proteolysis"/>
    <property type="evidence" value="ECO:0007669"/>
    <property type="project" value="UniProtKB-KW"/>
</dbReference>
<accession>A0A3R8U370</accession>
<dbReference type="PROSITE" id="PS00758">
    <property type="entry name" value="ARGE_DAPE_CPG2_1"/>
    <property type="match status" value="1"/>
</dbReference>
<keyword evidence="4" id="KW-0378">Hydrolase</keyword>
<dbReference type="Gene3D" id="3.30.70.360">
    <property type="match status" value="1"/>
</dbReference>
<dbReference type="Gene3D" id="3.40.630.10">
    <property type="entry name" value="Zn peptidases"/>
    <property type="match status" value="1"/>
</dbReference>
<evidence type="ECO:0000256" key="1">
    <source>
        <dbReference type="ARBA" id="ARBA00006247"/>
    </source>
</evidence>
<dbReference type="InterPro" id="IPR011650">
    <property type="entry name" value="Peptidase_M20_dimer"/>
</dbReference>
<evidence type="ECO:0000256" key="2">
    <source>
        <dbReference type="ARBA" id="ARBA00022670"/>
    </source>
</evidence>
<dbReference type="PANTHER" id="PTHR45962">
    <property type="entry name" value="N-FATTY-ACYL-AMINO ACID SYNTHASE/HYDROLASE PM20D1"/>
    <property type="match status" value="1"/>
</dbReference>
<comment type="similarity">
    <text evidence="1">Belongs to the peptidase M20A family.</text>
</comment>
<dbReference type="InterPro" id="IPR002933">
    <property type="entry name" value="Peptidase_M20"/>
</dbReference>
<name>A0A3R8U370_9BURK</name>
<dbReference type="GO" id="GO:0008233">
    <property type="term" value="F:peptidase activity"/>
    <property type="evidence" value="ECO:0007669"/>
    <property type="project" value="UniProtKB-KW"/>
</dbReference>
<dbReference type="GO" id="GO:0046872">
    <property type="term" value="F:metal ion binding"/>
    <property type="evidence" value="ECO:0007669"/>
    <property type="project" value="UniProtKB-KW"/>
</dbReference>
<dbReference type="SUPFAM" id="SSF55031">
    <property type="entry name" value="Bacterial exopeptidase dimerisation domain"/>
    <property type="match status" value="1"/>
</dbReference>
<reference evidence="7 8" key="1">
    <citation type="submission" date="2018-12" db="EMBL/GenBank/DDBJ databases">
        <title>The whole draft genome of Aquabacterium sp. SJQ9.</title>
        <authorList>
            <person name="Sun L."/>
            <person name="Gao X."/>
            <person name="Chen W."/>
            <person name="Huang K."/>
        </authorList>
    </citation>
    <scope>NUCLEOTIDE SEQUENCE [LARGE SCALE GENOMIC DNA]</scope>
    <source>
        <strain evidence="7 8">SJQ9</strain>
    </source>
</reference>
<dbReference type="Pfam" id="PF01546">
    <property type="entry name" value="Peptidase_M20"/>
    <property type="match status" value="1"/>
</dbReference>
<proteinExistence type="inferred from homology"/>
<dbReference type="SUPFAM" id="SSF53187">
    <property type="entry name" value="Zn-dependent exopeptidases"/>
    <property type="match status" value="1"/>
</dbReference>
<evidence type="ECO:0000313" key="7">
    <source>
        <dbReference type="EMBL" id="RRS03738.1"/>
    </source>
</evidence>
<keyword evidence="8" id="KW-1185">Reference proteome</keyword>
<dbReference type="Pfam" id="PF07687">
    <property type="entry name" value="M20_dimer"/>
    <property type="match status" value="1"/>
</dbReference>
<evidence type="ECO:0000256" key="4">
    <source>
        <dbReference type="ARBA" id="ARBA00022801"/>
    </source>
</evidence>
<dbReference type="PANTHER" id="PTHR45962:SF1">
    <property type="entry name" value="N-FATTY-ACYL-AMINO ACID SYNTHASE_HYDROLASE PM20D1"/>
    <property type="match status" value="1"/>
</dbReference>
<keyword evidence="5" id="KW-0862">Zinc</keyword>